<dbReference type="InterPro" id="IPR035986">
    <property type="entry name" value="PKD_dom_sf"/>
</dbReference>
<dbReference type="Gene3D" id="2.60.40.10">
    <property type="entry name" value="Immunoglobulins"/>
    <property type="match status" value="3"/>
</dbReference>
<dbReference type="InterPro" id="IPR003961">
    <property type="entry name" value="FN3_dom"/>
</dbReference>
<dbReference type="InterPro" id="IPR013783">
    <property type="entry name" value="Ig-like_fold"/>
</dbReference>
<dbReference type="Proteomes" id="UP000288227">
    <property type="component" value="Unassembled WGS sequence"/>
</dbReference>
<dbReference type="PROSITE" id="PS50093">
    <property type="entry name" value="PKD"/>
    <property type="match status" value="1"/>
</dbReference>
<protein>
    <recommendedName>
        <fullName evidence="1">PKD domain-containing protein</fullName>
    </recommendedName>
</protein>
<dbReference type="CDD" id="cd00146">
    <property type="entry name" value="PKD"/>
    <property type="match status" value="1"/>
</dbReference>
<sequence length="5101" mass="535066">MLLVKVGHAQAPTQNATSFTVSAFTTTSLTLTWSNVADANRTNYLILANTTGVFADPVAIPADDANLGDGSGAISVGASTTTYEWNTGLNSATVYHFKIFAYNTTGPAFLLTGPTTSRTTLAAQPANQATALSFTNLNATSYDVGFTAGASDPDGYLVIRRTGASPSNAPVDGTTYAVDDVLGDGTVEFIGAIGSVPFTDASLTAATTYHYDVYAYNGTGDAINYLGASPLEGSRITLATEPTNQPTAPVFSGIGITTLSLSYTAAVGAPDGYIIIRNSGASPTAVPVDGVTYGVNAVLGDGTVEFVGAFGTLNDAGLTANTVYHYDVFAYNGSGASINYLTTSPLEASRITWANAPGDQPTAIVFSNVTNNSLDVSFTAAPSAPDGYFAVRRSGAAPTTNPADGVDYTEGQTLGDGEVVYIGSAPNFSDGSLSAATTYYYKIYSFNGSSGSFNYLTGSAPLEGNRSTLATEPANQPTALNFTVPASTTFTVNYTAAIGSPAGYIALRRTGSSPVDVPVDGTVYTAGNTIGTSTVAFVGAAVTFNETSLTEDTQYFYDIFSFNGSGATINYNVVSPLEGSRYTIESSAPGASSTAMVFSAITNNSITVNYTNAASESRIVVVRQGSAVSFTPTDGTSYTVNGDYSAGTEVGPVGEGNKVVGSGSGPIVVTGLNGDAVYHFAVYEVNGTLGTGAENYRTTPLTGNRSTEPTTQASAIVFSSVGTTTTTVSWTNGNGDRRIVLAKQGAPVDADPVDLTNYNANPAFGSGTQIGTGNRVVYDGTGSSVPVTALTAGNVYHYAVYEYNGAGLSTAAYLTPAATASRSTLATQPSNSPNNISFASVTPTSFTVNFNANSGGSPSTGFIAVRRVGAFASTAPVDGTTYTAGEAIGNGVVVYSGAAASFNESGLDPVTNYYYRIYSFAGSGESINYKDSSPLEGNQTTPCIEPSTQASGISFSTVSEGQMQVNWTRGNGDQIAVFARNGASSNENPVNGTSYTASTTYGAGTPAIVVPSEDYFPIYVGTGVNVTVTDLNATTSYHFKAYEFNNANVCFNTTVTDGVNAASQSTTATAVAGVLTTVSAAATLSSVSNTIGTKMPILTFKVDDDGLDNSATRLTSLIFRAGTGNDIDDFRDVILGADLTDQYGNTQTTNITIAANTITITNIVSSGAGSNSSNTLGRINDEDEKNLTLNIWLKTTIGGFGSTTPMNVDGRNLSLSLDEADITYNNSGVSSSEILNGTVIQSGGANGEIDVDASAIRVTQQPSAAAIATQALATQPIFEATDVNNNRDINFGNALTVSTTNPDNLGANSPLPAFASGIADFTVSGFNFPNAGTSSMRVTANAINSAYTNSITVTSNTTVAEIFGGVNPGPTLNSSSTNVAILGFSLTTTGSNLDFTSLAASTNVDPDGKFTNIRLIHSTTNDYTTGTLTTLATGTTPGNAIDFTGFTAPINGTPTYYFIVADVEANVSALTPAITLTITPNTSNLGISGSSGVSGAAFASQSYNFDDVTAPTIASLTASADPFYDGTPLLRQTMTIVFSEAMQQCGLCAPVFNITSGNWSVFSQGWTNATTYTVVYQHNGVGQTLNPETFTVDPGNARDLNNNFLLVGGNETFVLDTRNPLSTVTTSSSSVNVGPPAALTQVVTVTYDEAMNPATSPTITFSPTNNFTSAPGAWSVGNTVWTQTFTHNGTVETQAAATAVVSNGSGATDVVGNTDVGDASPSFVIDTRPPSITSITSPTANGSYTTGANIIVRVVFNENISLSGTPTLTLNTGATATFNSAGANNIDFIYTVVGGENTADLDVTNFNLAGATIKDLNNNTANLALPINPNRLIDLRNIRIDTQAPTINEVSTSAVDGSYNTGDVIDIQVEFSENVFVNTFPQLALNSGGVANYFSGSGTTILTFRYIVAAGQNTTDLDYVNINSLTLPGTSLIRDIVNINAVLTLPAPGGVNSISDDKAITIDTVVPTISSVGISPATVLWVDGNGNNFTNATSSQTLTWIVTFSENVTGVDVTDFSLNRTTDADLTFGILGVSGSGSVYTVTLSNVQLLDASSNAQLALNVTDNNSIIDAAGNPLGGPVIGDGAFTGSIAYPADPLNDAFNDYFTIVFPEPSNAATNFNVVTQTPFNLVIDLDHPVAPLVPANYYLIQINESGLAFTDPVDGEYSPDTDLSDGTFSEVISTTTTLPYDLLNYFALTLKSGIDYDFRIISVNFSGLYNSQFLLDYRLGTVLTGTTNTTTAASATLNLLGINTTISALVDTQGEAEAQTNGNMAFVITDETVNSDSAPFKFSALTVFQGTGNDITDWTQAIDGAVLSDGTNSIVASSITNNQIIFTGIPSSGAADLGFINDASFKNYTVKIWLKSSLGGTLPANIDGLNFAFAVNNSSFAYNDTSNDQLSTTLQAAQVVQSGALNNRVNVVASQLAFRTQGTPGTPTQPQPQIGVASNFPIATAPKVYALDANNNLDLGYNESITVNNTNALAQTTTHLAFPAGGILTLSNYSLLATGTTQIRVIGTGATTVSMATSTNVTAVITNLTQITAGAAPEPATISSLSNTLVSAVDNFDFTITDDAGANGTTLEDNDGLPTRISQIRITQGVGNDGILANWNNAIASVRLSDGVNILNGVINVAGTEITFSGMNNTLASDLGYISDGASKTYRLRIVLKGPAGNPIDGSIVDDLDNKDFVFNVNQNDITILASPQSSALQASTTSSGNGNNTVEVVATRLDFTTQPNASQNYDAPINPSPVVKARDANGNLDTDYAGTPAVTSQTPATYTLANTTLTNNNGIITFDPAFNVTSAGNGPAGGITNLFVSSAGLTTAQSISFTVNYSNASDIIKDASFTYPTDIQYINHQTADITGGSGVSLERFLVRDGGLAANDTDGTETVLTGITLAINNWENLRNIALYDGGTELVEVNVATNINIITGELVLSGFEFSANDDNENDLTVKGSFLNTVGDNEVITFSVVSVTARNVTSSQFATTSPVGIVSTANGDENKLEVVATKIDFLVNPNATNISTFTNIDNPYIVLGARDANNNLDSDYTGAVGTVTNSLTLVMNNEPTGNFVAGVYDFAILAPNFQFEQDGEDLTLTVPVTTNNQLGALPTAAVSTQFDVAASFESFITAENGYELPENIPYKDYQATNIENNNSFNLLELVISDGDGDGIPGDIDGAATILNSITFSFENHETIRKIAIYDENDNELQEKDATDFVIVGADGQITFGPLLGITAPDDGRKLFRLRATFFNTPAVIIDNIPVRLSIVSATLGGGSRFYEPVVGYVAGNPPGSLTAPANRNLLEVTATRLDFTTQPASIEGIDQPLSVTPVVEARDNNGIVDLDFNFSATIENGVVPNVTSVNRSFTNGILNFTGLQYLFAGSGTYTVTSNGLSSITGGSTASSVVDVIHVTAIENTNGVVVSPNIQGGSTNVVIFGVDIKALHKTGSEPTLNGFSILFDLPYKSSSTTILKNFRVFESTTGTFAGSTNITAYGGIVTEGRSPIIDPLLSITAQDMVTITFPTPRNLNNSNSTLSYFLLVDVDPTANSNSSRLTPKVLDEGFGSLTNNLLNTTAGSSKANVTGKQYSFASKRPPILISSYPENGQLNVDPAQSTITLTFDVPVWTYDGIAKLYNREDNSLVATLTAANGRYALNEPVAGSVTNPTPLTFNIPPGTVLEADGVYYLTIEPGTFNPLTNTGTGIADDGTNLFGGISYNGTLYFKIASENPPTMITTDETKYYFTPSGGSINASFNQFGKAYFLIVDENDPVPTTAQIKNPSILSGYLGTVAASGVIEIKQIEALQHGIFTTNLIGGTTYDVWMYAENDALPQPVPTLAPFGPKNTNYGAGLGSVGNPTFKITAPPTPTSLYLNKPLYQICANSEALLADPIIIAESNVSEFNIGAQNFNIILPTGFQFDVDVQPDIVLTGTDFDPTQLQFSFLNNTLLNISFLVDANVDLDAITISNLFVIANNADVNGSIRRFAGNAIPTLAEGAVLGTIVSSAATPLSFTNSYSEANNFAAPPIEITDVVTAIPNNFNSSDRSIVRLIPEVPANDYGPSFFTGFSVTNDELSLAQTNPAFNITMVHTDMNGCVSTVAEQYTIYNSVEAIPGLATQQCIINEQFPGLSVSILPLSATILGNALNGYDLLELYADIPETAPASQTINGNDWRSLVNTIPVMQIPAIPSQPYRDYKMDYTKILNANSEALGIAENPYEKFRKLSPKGSIYYDGGSLGKIEFTGKYRSQADASSIIPIRQEVEVFVPAIPVIEIGSSNITNTIVANSKSIPVFCEAGGAIILNGYPAASTGASVGTFTLVSEDGQPIVNYPGSAFVDNGNGTSTLNPMLILGTTNVGITNGYKNLIVRYTYQENNSPCSSIGELTIRIVPNPVSQFTYESEETINTPTVDAYCEGIPLKFNASNSNIANGSISEYHWAFGDVNATGNNPNEATGIDTVHTFTQSLKYNVSLVTTSTFGCSNTSNIAVTVGSIPVADFSFEGVSSIDVTNLSDIGNKDLQSIPGVFPNTLTTTSSVFSDYTTPSGVFDITLTVTSAGGCVDEITKTVVTVPQAAPDASSAFEDTFESDANENDWIPFGTNVSWERGEAAKTTILNGSENGDNVWITNLSGAYNANEASALYSPNFDLTGLDRPIITFDLFTDLDDIDGVVLEYSTDNLNIADPAKVWSRLGSFADQESTGVEWYNKVGIAARPGDQTDGDYGWTETATGWRTAKHKLNFLDVNGQSLPLNNNTQIVFRFAIASTATLKTKDGFAIDNVRIGNGTRTVLVEGFTNSGSSDARIAAENQAINDFVSASEGVEIIKVNYHTAFPGADPFNAMNPDDPGARALYYGIADVPNARLDGSIPVGQNLMFSDWGQREFDKRILDLADANINVTLNESGLEADSIIVEFTPLIDLSTRATVLHVMVVEQEILTSLNTSIGTVPSGETQFNYVLRSMLPNAAGTKFTSLVKDGEKRVALAWAEGSAFAPEDDISVVVFLQDELTKTIYQSFIVRDLGNPKVVTAIEDPSSNSFEVYPNPADRELVITLPAIATKQTPLVMFDQMGKIVREITFEKGEQSKQIDTETLSAGVYLIKVESSAGMFMKKVVISHR</sequence>
<keyword evidence="3" id="KW-1185">Reference proteome</keyword>
<organism evidence="2 3">
    <name type="scientific">Chryseotalea sanaruensis</name>
    <dbReference type="NCBI Taxonomy" id="2482724"/>
    <lineage>
        <taxon>Bacteria</taxon>
        <taxon>Pseudomonadati</taxon>
        <taxon>Bacteroidota</taxon>
        <taxon>Cytophagia</taxon>
        <taxon>Cytophagales</taxon>
        <taxon>Chryseotaleaceae</taxon>
        <taxon>Chryseotalea</taxon>
    </lineage>
</organism>
<feature type="domain" description="PKD" evidence="1">
    <location>
        <begin position="4418"/>
        <end position="4478"/>
    </location>
</feature>
<evidence type="ECO:0000313" key="3">
    <source>
        <dbReference type="Proteomes" id="UP000288227"/>
    </source>
</evidence>
<dbReference type="SUPFAM" id="SSF49299">
    <property type="entry name" value="PKD domain"/>
    <property type="match status" value="1"/>
</dbReference>
<comment type="caution">
    <text evidence="2">The sequence shown here is derived from an EMBL/GenBank/DDBJ whole genome shotgun (WGS) entry which is preliminary data.</text>
</comment>
<dbReference type="Pfam" id="PF18911">
    <property type="entry name" value="PKD_4"/>
    <property type="match status" value="1"/>
</dbReference>
<dbReference type="Pfam" id="PF18962">
    <property type="entry name" value="Por_Secre_tail"/>
    <property type="match status" value="1"/>
</dbReference>
<dbReference type="EMBL" id="BHXQ01000001">
    <property type="protein sequence ID" value="GCC49874.1"/>
    <property type="molecule type" value="Genomic_DNA"/>
</dbReference>
<dbReference type="InterPro" id="IPR036116">
    <property type="entry name" value="FN3_sf"/>
</dbReference>
<name>A0A401U4H8_9BACT</name>
<proteinExistence type="predicted"/>
<dbReference type="InterPro" id="IPR026444">
    <property type="entry name" value="Secre_tail"/>
</dbReference>
<accession>A0A401U4H8</accession>
<gene>
    <name evidence="2" type="ORF">SanaruYs_00880</name>
</gene>
<dbReference type="SMART" id="SM00060">
    <property type="entry name" value="FN3"/>
    <property type="match status" value="9"/>
</dbReference>
<dbReference type="NCBIfam" id="TIGR04183">
    <property type="entry name" value="Por_Secre_tail"/>
    <property type="match status" value="1"/>
</dbReference>
<evidence type="ECO:0000313" key="2">
    <source>
        <dbReference type="EMBL" id="GCC49874.1"/>
    </source>
</evidence>
<evidence type="ECO:0000259" key="1">
    <source>
        <dbReference type="PROSITE" id="PS50093"/>
    </source>
</evidence>
<dbReference type="InterPro" id="IPR000601">
    <property type="entry name" value="PKD_dom"/>
</dbReference>
<reference evidence="2 3" key="1">
    <citation type="submission" date="2018-11" db="EMBL/GenBank/DDBJ databases">
        <title>Chryseotalea sanarue gen. nov., sp., nov., a member of the family Cytophagaceae, isolated from a brackish lake in Hamamatsu Japan.</title>
        <authorList>
            <person name="Maejima Y."/>
            <person name="Iino T."/>
            <person name="Muraguchi Y."/>
            <person name="Fukuda K."/>
            <person name="Ohkuma M."/>
            <person name="Moriuchi R."/>
            <person name="Dohra H."/>
            <person name="Kimbara K."/>
            <person name="Shintani M."/>
        </authorList>
    </citation>
    <scope>NUCLEOTIDE SEQUENCE [LARGE SCALE GENOMIC DNA]</scope>
    <source>
        <strain evidence="2 3">Ys</strain>
    </source>
</reference>
<dbReference type="SUPFAM" id="SSF49265">
    <property type="entry name" value="Fibronectin type III"/>
    <property type="match status" value="3"/>
</dbReference>